<dbReference type="GO" id="GO:0005975">
    <property type="term" value="P:carbohydrate metabolic process"/>
    <property type="evidence" value="ECO:0007669"/>
    <property type="project" value="InterPro"/>
</dbReference>
<evidence type="ECO:0000256" key="4">
    <source>
        <dbReference type="RuleBase" id="RU361169"/>
    </source>
</evidence>
<dbReference type="GO" id="GO:0004650">
    <property type="term" value="F:polygalacturonase activity"/>
    <property type="evidence" value="ECO:0007669"/>
    <property type="project" value="InterPro"/>
</dbReference>
<evidence type="ECO:0000256" key="3">
    <source>
        <dbReference type="ARBA" id="ARBA00023295"/>
    </source>
</evidence>
<feature type="chain" id="PRO_5020599697" evidence="5">
    <location>
        <begin position="29"/>
        <end position="480"/>
    </location>
</feature>
<dbReference type="Proteomes" id="UP000294830">
    <property type="component" value="Unassembled WGS sequence"/>
</dbReference>
<evidence type="ECO:0000256" key="5">
    <source>
        <dbReference type="SAM" id="SignalP"/>
    </source>
</evidence>
<protein>
    <submittedName>
        <fullName evidence="6">Polygalacturonase</fullName>
    </submittedName>
</protein>
<dbReference type="RefSeq" id="WP_131837597.1">
    <property type="nucleotide sequence ID" value="NZ_SLWB01000001.1"/>
</dbReference>
<dbReference type="AlphaFoldDB" id="A0A4R2F0I4"/>
<gene>
    <name evidence="6" type="ORF">CLV25_10123</name>
</gene>
<proteinExistence type="inferred from homology"/>
<dbReference type="SUPFAM" id="SSF51126">
    <property type="entry name" value="Pectin lyase-like"/>
    <property type="match status" value="1"/>
</dbReference>
<dbReference type="Gene3D" id="2.160.20.10">
    <property type="entry name" value="Single-stranded right-handed beta-helix, Pectin lyase-like"/>
    <property type="match status" value="1"/>
</dbReference>
<dbReference type="Pfam" id="PF00295">
    <property type="entry name" value="Glyco_hydro_28"/>
    <property type="match status" value="1"/>
</dbReference>
<keyword evidence="3 4" id="KW-0326">Glycosidase</keyword>
<dbReference type="InterPro" id="IPR011050">
    <property type="entry name" value="Pectin_lyase_fold/virulence"/>
</dbReference>
<dbReference type="PROSITE" id="PS00502">
    <property type="entry name" value="POLYGALACTURONASE"/>
    <property type="match status" value="1"/>
</dbReference>
<dbReference type="InterPro" id="IPR006626">
    <property type="entry name" value="PbH1"/>
</dbReference>
<dbReference type="InterPro" id="IPR000743">
    <property type="entry name" value="Glyco_hydro_28"/>
</dbReference>
<dbReference type="EMBL" id="SLWB01000001">
    <property type="protein sequence ID" value="TCN72805.1"/>
    <property type="molecule type" value="Genomic_DNA"/>
</dbReference>
<reference evidence="6 7" key="1">
    <citation type="submission" date="2019-03" db="EMBL/GenBank/DDBJ databases">
        <title>Genomic Encyclopedia of Archaeal and Bacterial Type Strains, Phase II (KMG-II): from individual species to whole genera.</title>
        <authorList>
            <person name="Goeker M."/>
        </authorList>
    </citation>
    <scope>NUCLEOTIDE SEQUENCE [LARGE SCALE GENOMIC DNA]</scope>
    <source>
        <strain evidence="6 7">RL-C</strain>
    </source>
</reference>
<dbReference type="InterPro" id="IPR051801">
    <property type="entry name" value="GH28_Enzymes"/>
</dbReference>
<comment type="caution">
    <text evidence="6">The sequence shown here is derived from an EMBL/GenBank/DDBJ whole genome shotgun (WGS) entry which is preliminary data.</text>
</comment>
<accession>A0A4R2F0I4</accession>
<dbReference type="PANTHER" id="PTHR31339:SF9">
    <property type="entry name" value="PLASMIN AND FIBRONECTIN-BINDING PROTEIN A"/>
    <property type="match status" value="1"/>
</dbReference>
<feature type="signal peptide" evidence="5">
    <location>
        <begin position="1"/>
        <end position="28"/>
    </location>
</feature>
<keyword evidence="2 4" id="KW-0378">Hydrolase</keyword>
<evidence type="ECO:0000256" key="2">
    <source>
        <dbReference type="ARBA" id="ARBA00022801"/>
    </source>
</evidence>
<evidence type="ECO:0000256" key="1">
    <source>
        <dbReference type="ARBA" id="ARBA00008834"/>
    </source>
</evidence>
<comment type="similarity">
    <text evidence="1 4">Belongs to the glycosyl hydrolase 28 family.</text>
</comment>
<sequence>MKTGFAFKALGGLIAVVMLLSFSKNSEAVDPWSYKDKILKQIKEPSFRKMQYNILEFGAKEGMGFNSGPAIKKAIEVCSKNGGGKVVVPEGIFYTGPIELKSNVNLHISQGATLRFSTNPKDYTPFVLTRWEGIDCYNYKPLIYAYNQKNIAISGKGVLDGMANETNWWPWKGRSEYGWKEGMPSQEHNPEGKNKLVMMESNSTPIAQRIMKESDLLRPQFINIYKCERVLIEGIKIINSPFWLVHPLMCNNLVVRGITAESNGPNNDGCDPESCKNVLIEDCFFNTGDDCIAIKSGRNNDGRQWNIPSENILIRRCTMKNGHGGVVIGSEVSGNCRNVFAEDCVMDSPLLERVIRIKSNSFRGGVVENIYVRNINVGQCSEAVLRIELSYEVKSGTQGGHTPLVRNINLENVTCLKSRYGVFVDGATVENQVSGINLTRCNFKQISDGNKVSGVSDINLKDVIINGKVLVEMPSAQNKN</sequence>
<dbReference type="InterPro" id="IPR012334">
    <property type="entry name" value="Pectin_lyas_fold"/>
</dbReference>
<dbReference type="OrthoDB" id="9795222at2"/>
<dbReference type="SMART" id="SM00710">
    <property type="entry name" value="PbH1"/>
    <property type="match status" value="6"/>
</dbReference>
<keyword evidence="7" id="KW-1185">Reference proteome</keyword>
<evidence type="ECO:0000313" key="7">
    <source>
        <dbReference type="Proteomes" id="UP000294830"/>
    </source>
</evidence>
<dbReference type="PANTHER" id="PTHR31339">
    <property type="entry name" value="PECTIN LYASE-RELATED"/>
    <property type="match status" value="1"/>
</dbReference>
<keyword evidence="5" id="KW-0732">Signal</keyword>
<evidence type="ECO:0000313" key="6">
    <source>
        <dbReference type="EMBL" id="TCN72805.1"/>
    </source>
</evidence>
<organism evidence="6 7">
    <name type="scientific">Acetobacteroides hydrogenigenes</name>
    <dbReference type="NCBI Taxonomy" id="979970"/>
    <lineage>
        <taxon>Bacteria</taxon>
        <taxon>Pseudomonadati</taxon>
        <taxon>Bacteroidota</taxon>
        <taxon>Bacteroidia</taxon>
        <taxon>Bacteroidales</taxon>
        <taxon>Rikenellaceae</taxon>
        <taxon>Acetobacteroides</taxon>
    </lineage>
</organism>
<name>A0A4R2F0I4_9BACT</name>